<sequence>MSNEYRLPVELWQTVLRYSIHVPLFFEIDPAEKYGLAGLQRYRDPRGYWDAERVRNSLMRVCQSWALYLRQFAHRYVELSDVLHERVPVDALSTAYRILWEVHGCTCGFSSTKYEVTRNRLSALSDVGVWKAEILEAKGIPWRKLLNEVTTGNQLRGVRVLLPEQDPGKPFTHLDGLVVSIEHMGPLSNMQYVTTLNLGVVWKLEPLKMPNLRHLALVTGLGVAFDLVSWLGDIGHQLVTLWWDSWLKHGFLSLNPTIWEICPRITSLSLPAKVPWTQPPLHHPITTLAIKVGRNQTASSYFCAVCQQGHTSWCIQPWLAEITRSRISTIVHPWRWETRFPCWLEGRELETHCMLMTLVLLGFRVLDFNWMSLDEYIVQRLEVARGKRKSPARNYTPIFS</sequence>
<evidence type="ECO:0000313" key="1">
    <source>
        <dbReference type="EMBL" id="CCA72229.1"/>
    </source>
</evidence>
<organism evidence="1 2">
    <name type="scientific">Serendipita indica (strain DSM 11827)</name>
    <name type="common">Root endophyte fungus</name>
    <name type="synonym">Piriformospora indica</name>
    <dbReference type="NCBI Taxonomy" id="1109443"/>
    <lineage>
        <taxon>Eukaryota</taxon>
        <taxon>Fungi</taxon>
        <taxon>Dikarya</taxon>
        <taxon>Basidiomycota</taxon>
        <taxon>Agaricomycotina</taxon>
        <taxon>Agaricomycetes</taxon>
        <taxon>Sebacinales</taxon>
        <taxon>Serendipitaceae</taxon>
        <taxon>Serendipita</taxon>
    </lineage>
</organism>
<comment type="caution">
    <text evidence="1">The sequence shown here is derived from an EMBL/GenBank/DDBJ whole genome shotgun (WGS) entry which is preliminary data.</text>
</comment>
<keyword evidence="2" id="KW-1185">Reference proteome</keyword>
<protein>
    <recommendedName>
        <fullName evidence="3">F-box domain-containing protein</fullName>
    </recommendedName>
</protein>
<gene>
    <name evidence="1" type="ORF">PIIN_06163</name>
</gene>
<proteinExistence type="predicted"/>
<dbReference type="InParanoid" id="G4TLN6"/>
<evidence type="ECO:0008006" key="3">
    <source>
        <dbReference type="Google" id="ProtNLM"/>
    </source>
</evidence>
<reference evidence="1 2" key="1">
    <citation type="journal article" date="2011" name="PLoS Pathog.">
        <title>Endophytic Life Strategies Decoded by Genome and Transcriptome Analyses of the Mutualistic Root Symbiont Piriformospora indica.</title>
        <authorList>
            <person name="Zuccaro A."/>
            <person name="Lahrmann U."/>
            <person name="Guldener U."/>
            <person name="Langen G."/>
            <person name="Pfiffi S."/>
            <person name="Biedenkopf D."/>
            <person name="Wong P."/>
            <person name="Samans B."/>
            <person name="Grimm C."/>
            <person name="Basiewicz M."/>
            <person name="Murat C."/>
            <person name="Martin F."/>
            <person name="Kogel K.H."/>
        </authorList>
    </citation>
    <scope>NUCLEOTIDE SEQUENCE [LARGE SCALE GENOMIC DNA]</scope>
    <source>
        <strain evidence="1 2">DSM 11827</strain>
    </source>
</reference>
<dbReference type="AlphaFoldDB" id="G4TLN6"/>
<accession>G4TLN6</accession>
<dbReference type="EMBL" id="CAFZ01000154">
    <property type="protein sequence ID" value="CCA72229.1"/>
    <property type="molecule type" value="Genomic_DNA"/>
</dbReference>
<dbReference type="Proteomes" id="UP000007148">
    <property type="component" value="Unassembled WGS sequence"/>
</dbReference>
<evidence type="ECO:0000313" key="2">
    <source>
        <dbReference type="Proteomes" id="UP000007148"/>
    </source>
</evidence>
<dbReference type="OrthoDB" id="3135357at2759"/>
<dbReference type="HOGENOM" id="CLU_055669_0_0_1"/>
<name>G4TLN6_SERID</name>